<name>A0A2T0YII6_9MICC</name>
<comment type="caution">
    <text evidence="11">The sequence shown here is derived from an EMBL/GenBank/DDBJ whole genome shotgun (WGS) entry which is preliminary data.</text>
</comment>
<evidence type="ECO:0000256" key="7">
    <source>
        <dbReference type="ARBA" id="ARBA00038075"/>
    </source>
</evidence>
<proteinExistence type="inferred from homology"/>
<accession>A0A2T0YII6</accession>
<reference evidence="11 12" key="1">
    <citation type="submission" date="2018-03" db="EMBL/GenBank/DDBJ databases">
        <title>Comparative analysis of microorganisms from saline springs in Andes Mountain Range, Colombia.</title>
        <authorList>
            <person name="Rubin E."/>
        </authorList>
    </citation>
    <scope>NUCLEOTIDE SEQUENCE [LARGE SCALE GENOMIC DNA]</scope>
    <source>
        <strain evidence="11 12">CG 35</strain>
    </source>
</reference>
<evidence type="ECO:0000256" key="1">
    <source>
        <dbReference type="ARBA" id="ARBA00004429"/>
    </source>
</evidence>
<evidence type="ECO:0000256" key="2">
    <source>
        <dbReference type="ARBA" id="ARBA00022448"/>
    </source>
</evidence>
<dbReference type="AlphaFoldDB" id="A0A2T0YII6"/>
<dbReference type="CDD" id="cd06173">
    <property type="entry name" value="MFS_MefA_like"/>
    <property type="match status" value="1"/>
</dbReference>
<feature type="transmembrane region" description="Helical" evidence="9">
    <location>
        <begin position="254"/>
        <end position="277"/>
    </location>
</feature>
<evidence type="ECO:0000256" key="4">
    <source>
        <dbReference type="ARBA" id="ARBA00022692"/>
    </source>
</evidence>
<comment type="similarity">
    <text evidence="7">Belongs to the major facilitator superfamily. Drug:H(+) antiporter-3 (DHA3) (TC 2.A.1.21) family.</text>
</comment>
<feature type="transmembrane region" description="Helical" evidence="9">
    <location>
        <begin position="224"/>
        <end position="248"/>
    </location>
</feature>
<comment type="subcellular location">
    <subcellularLocation>
        <location evidence="1">Cell inner membrane</location>
        <topology evidence="1">Multi-pass membrane protein</topology>
    </subcellularLocation>
</comment>
<dbReference type="GO" id="GO:0022857">
    <property type="term" value="F:transmembrane transporter activity"/>
    <property type="evidence" value="ECO:0007669"/>
    <property type="project" value="InterPro"/>
</dbReference>
<feature type="transmembrane region" description="Helical" evidence="9">
    <location>
        <begin position="344"/>
        <end position="366"/>
    </location>
</feature>
<feature type="transmembrane region" description="Helical" evidence="9">
    <location>
        <begin position="309"/>
        <end position="332"/>
    </location>
</feature>
<evidence type="ECO:0000256" key="8">
    <source>
        <dbReference type="ARBA" id="ARBA00040914"/>
    </source>
</evidence>
<dbReference type="OrthoDB" id="3177993at2"/>
<keyword evidence="3" id="KW-1003">Cell membrane</keyword>
<dbReference type="InterPro" id="IPR036259">
    <property type="entry name" value="MFS_trans_sf"/>
</dbReference>
<evidence type="ECO:0000259" key="10">
    <source>
        <dbReference type="PROSITE" id="PS50850"/>
    </source>
</evidence>
<dbReference type="InterPro" id="IPR020846">
    <property type="entry name" value="MFS_dom"/>
</dbReference>
<dbReference type="PROSITE" id="PS50850">
    <property type="entry name" value="MFS"/>
    <property type="match status" value="1"/>
</dbReference>
<evidence type="ECO:0000256" key="9">
    <source>
        <dbReference type="SAM" id="Phobius"/>
    </source>
</evidence>
<evidence type="ECO:0000313" key="11">
    <source>
        <dbReference type="EMBL" id="PRZ14913.1"/>
    </source>
</evidence>
<feature type="transmembrane region" description="Helical" evidence="9">
    <location>
        <begin position="284"/>
        <end position="303"/>
    </location>
</feature>
<evidence type="ECO:0000313" key="12">
    <source>
        <dbReference type="Proteomes" id="UP000238217"/>
    </source>
</evidence>
<feature type="transmembrane region" description="Helical" evidence="9">
    <location>
        <begin position="41"/>
        <end position="62"/>
    </location>
</feature>
<sequence>MKRTSFFYFASFVTSLLGNSVTAIALPLLVLFTTGSPLDAGIVAIAAAVPAAIAGLLMGSLIDRINRRTASILSDVISAVALLILPIVDLTVGLNVGWFIAVAILGSFGDVPGMTAREAMLPAIAKAVGSEPSRLIGLREALTGVTVLIGPAVAGVLVAALEPITVLWITSGIAALAVLLTLGIPSGATAHQRDLEEETAHQGVRSLLHGMTLLLRSPLLRTMLLLAVTLGVVLAAMQGMVIPVHFAFQNEPQFVGFVLSSLAAGLLVGGGLFAGLANRIPRRVWFISGMATLAVGLGGLAVLGPVWSIFAAAVVAGIGGGAMNAVVGLTFVENVDENQRGRVLGAQNAILTLTPALGIGGGAVLIESGSLHLATTVFVTLWVIVALASLLSPRIRRLGEPARELVDA</sequence>
<evidence type="ECO:0000256" key="6">
    <source>
        <dbReference type="ARBA" id="ARBA00023136"/>
    </source>
</evidence>
<gene>
    <name evidence="11" type="ORF">BCL67_11010</name>
</gene>
<dbReference type="RefSeq" id="WP_106123204.1">
    <property type="nucleotide sequence ID" value="NZ_PVTY01000010.1"/>
</dbReference>
<dbReference type="Proteomes" id="UP000238217">
    <property type="component" value="Unassembled WGS sequence"/>
</dbReference>
<dbReference type="EMBL" id="PVTY01000010">
    <property type="protein sequence ID" value="PRZ14913.1"/>
    <property type="molecule type" value="Genomic_DNA"/>
</dbReference>
<keyword evidence="5 9" id="KW-1133">Transmembrane helix</keyword>
<keyword evidence="2" id="KW-0813">Transport</keyword>
<feature type="transmembrane region" description="Helical" evidence="9">
    <location>
        <begin position="166"/>
        <end position="184"/>
    </location>
</feature>
<dbReference type="Pfam" id="PF07690">
    <property type="entry name" value="MFS_1"/>
    <property type="match status" value="1"/>
</dbReference>
<dbReference type="InterPro" id="IPR011701">
    <property type="entry name" value="MFS"/>
</dbReference>
<organism evidence="11 12">
    <name type="scientific">Nesterenkonia sandarakina</name>
    <dbReference type="NCBI Taxonomy" id="272918"/>
    <lineage>
        <taxon>Bacteria</taxon>
        <taxon>Bacillati</taxon>
        <taxon>Actinomycetota</taxon>
        <taxon>Actinomycetes</taxon>
        <taxon>Micrococcales</taxon>
        <taxon>Micrococcaceae</taxon>
        <taxon>Nesterenkonia</taxon>
    </lineage>
</organism>
<dbReference type="PANTHER" id="PTHR23513:SF9">
    <property type="entry name" value="ENTEROBACTIN EXPORTER ENTS"/>
    <property type="match status" value="1"/>
</dbReference>
<feature type="transmembrane region" description="Helical" evidence="9">
    <location>
        <begin position="372"/>
        <end position="391"/>
    </location>
</feature>
<evidence type="ECO:0000256" key="3">
    <source>
        <dbReference type="ARBA" id="ARBA00022475"/>
    </source>
</evidence>
<protein>
    <recommendedName>
        <fullName evidence="8">Multidrug efflux pump Tap</fullName>
    </recommendedName>
</protein>
<feature type="domain" description="Major facilitator superfamily (MFS) profile" evidence="10">
    <location>
        <begin position="215"/>
        <end position="408"/>
    </location>
</feature>
<dbReference type="GO" id="GO:0005886">
    <property type="term" value="C:plasma membrane"/>
    <property type="evidence" value="ECO:0007669"/>
    <property type="project" value="UniProtKB-SubCell"/>
</dbReference>
<dbReference type="SUPFAM" id="SSF103473">
    <property type="entry name" value="MFS general substrate transporter"/>
    <property type="match status" value="1"/>
</dbReference>
<keyword evidence="12" id="KW-1185">Reference proteome</keyword>
<evidence type="ECO:0000256" key="5">
    <source>
        <dbReference type="ARBA" id="ARBA00022989"/>
    </source>
</evidence>
<dbReference type="Gene3D" id="1.20.1250.20">
    <property type="entry name" value="MFS general substrate transporter like domains"/>
    <property type="match status" value="1"/>
</dbReference>
<keyword evidence="6 9" id="KW-0472">Membrane</keyword>
<dbReference type="PANTHER" id="PTHR23513">
    <property type="entry name" value="INTEGRAL MEMBRANE EFFLUX PROTEIN-RELATED"/>
    <property type="match status" value="1"/>
</dbReference>
<keyword evidence="4 9" id="KW-0812">Transmembrane</keyword>